<organism evidence="1 3">
    <name type="scientific">Paenibacillus barcinonensis</name>
    <dbReference type="NCBI Taxonomy" id="198119"/>
    <lineage>
        <taxon>Bacteria</taxon>
        <taxon>Bacillati</taxon>
        <taxon>Bacillota</taxon>
        <taxon>Bacilli</taxon>
        <taxon>Bacillales</taxon>
        <taxon>Paenibacillaceae</taxon>
        <taxon>Paenibacillus</taxon>
    </lineage>
</organism>
<dbReference type="EMBL" id="QJSW01000001">
    <property type="protein sequence ID" value="PYE52356.1"/>
    <property type="molecule type" value="Genomic_DNA"/>
</dbReference>
<dbReference type="AlphaFoldDB" id="A0A2V4VF33"/>
<dbReference type="OrthoDB" id="165483at2"/>
<evidence type="ECO:0000313" key="2">
    <source>
        <dbReference type="EMBL" id="QKS59527.1"/>
    </source>
</evidence>
<dbReference type="RefSeq" id="WP_110893424.1">
    <property type="nucleotide sequence ID" value="NZ_CP054614.1"/>
</dbReference>
<dbReference type="Pfam" id="PF03745">
    <property type="entry name" value="DUF309"/>
    <property type="match status" value="1"/>
</dbReference>
<dbReference type="Proteomes" id="UP000247790">
    <property type="component" value="Unassembled WGS sequence"/>
</dbReference>
<dbReference type="InterPro" id="IPR023203">
    <property type="entry name" value="TTHA0068_sf"/>
</dbReference>
<protein>
    <submittedName>
        <fullName evidence="2">DUF309 domain-containing protein</fullName>
    </submittedName>
</protein>
<dbReference type="InterPro" id="IPR005500">
    <property type="entry name" value="DUF309"/>
</dbReference>
<keyword evidence="4" id="KW-1185">Reference proteome</keyword>
<reference evidence="1 3" key="1">
    <citation type="submission" date="2018-06" db="EMBL/GenBank/DDBJ databases">
        <title>Genomic Encyclopedia of Type Strains, Phase III (KMG-III): the genomes of soil and plant-associated and newly described type strains.</title>
        <authorList>
            <person name="Whitman W."/>
        </authorList>
    </citation>
    <scope>NUCLEOTIDE SEQUENCE [LARGE SCALE GENOMIC DNA]</scope>
    <source>
        <strain evidence="1 3">CECT 7022</strain>
    </source>
</reference>
<dbReference type="PANTHER" id="PTHR34796">
    <property type="entry name" value="EXPRESSED PROTEIN"/>
    <property type="match status" value="1"/>
</dbReference>
<evidence type="ECO:0000313" key="3">
    <source>
        <dbReference type="Proteomes" id="UP000247790"/>
    </source>
</evidence>
<dbReference type="PANTHER" id="PTHR34796:SF1">
    <property type="entry name" value="EXPRESSED PROTEIN"/>
    <property type="match status" value="1"/>
</dbReference>
<dbReference type="EMBL" id="CP054614">
    <property type="protein sequence ID" value="QKS59527.1"/>
    <property type="molecule type" value="Genomic_DNA"/>
</dbReference>
<evidence type="ECO:0000313" key="1">
    <source>
        <dbReference type="EMBL" id="PYE52356.1"/>
    </source>
</evidence>
<dbReference type="Proteomes" id="UP000509327">
    <property type="component" value="Chromosome"/>
</dbReference>
<dbReference type="SUPFAM" id="SSF140663">
    <property type="entry name" value="TTHA0068-like"/>
    <property type="match status" value="1"/>
</dbReference>
<evidence type="ECO:0000313" key="4">
    <source>
        <dbReference type="Proteomes" id="UP000509327"/>
    </source>
</evidence>
<reference evidence="2 4" key="2">
    <citation type="submission" date="2020-06" db="EMBL/GenBank/DDBJ databases">
        <title>Complete genome of Paenibacillus barcinonensis KACC11450.</title>
        <authorList>
            <person name="Kim M."/>
            <person name="Park Y.-J."/>
            <person name="Shin J.-H."/>
        </authorList>
    </citation>
    <scope>NUCLEOTIDE SEQUENCE [LARGE SCALE GENOMIC DNA]</scope>
    <source>
        <strain evidence="2 4">KACC11450</strain>
    </source>
</reference>
<gene>
    <name evidence="1" type="ORF">DFQ00_101291</name>
    <name evidence="2" type="ORF">HUB98_27190</name>
</gene>
<dbReference type="Gene3D" id="1.10.3450.10">
    <property type="entry name" value="TTHA0068-like"/>
    <property type="match status" value="1"/>
</dbReference>
<sequence length="176" mass="20771">MNSYEPLYIDYLIYFNRDQDYFECHEVLEELWLERDREPLYKGLLQVAVGLYHYRNGNLRGGLMMLQSSLELMEAYPNVMLGIRLGELKEQVGRLVKQLLASKSGSLEYRDLSIQIEDKSLQQHIQIRSSELKPNVPQRRSPTRGRIYEEKMREQQRQAQAMEHLSNAKLNNHANN</sequence>
<accession>A0A2V4VF33</accession>
<proteinExistence type="predicted"/>
<name>A0A2V4VF33_PAEBA</name>